<keyword evidence="2" id="KW-1185">Reference proteome</keyword>
<dbReference type="GeneID" id="54284898"/>
<proteinExistence type="predicted"/>
<organism evidence="1 2">
    <name type="scientific">Aaosphaeria arxii CBS 175.79</name>
    <dbReference type="NCBI Taxonomy" id="1450172"/>
    <lineage>
        <taxon>Eukaryota</taxon>
        <taxon>Fungi</taxon>
        <taxon>Dikarya</taxon>
        <taxon>Ascomycota</taxon>
        <taxon>Pezizomycotina</taxon>
        <taxon>Dothideomycetes</taxon>
        <taxon>Pleosporomycetidae</taxon>
        <taxon>Pleosporales</taxon>
        <taxon>Pleosporales incertae sedis</taxon>
        <taxon>Aaosphaeria</taxon>
    </lineage>
</organism>
<sequence length="54" mass="6134">MGMCHGEAVYFGNFLFSNLVFLVFQLPSISGVRGTGYGRDHWDIPKHGAWVFDR</sequence>
<dbReference type="Proteomes" id="UP000799778">
    <property type="component" value="Unassembled WGS sequence"/>
</dbReference>
<protein>
    <submittedName>
        <fullName evidence="1">Uncharacterized protein</fullName>
    </submittedName>
</protein>
<dbReference type="EMBL" id="ML978068">
    <property type="protein sequence ID" value="KAF2017514.1"/>
    <property type="molecule type" value="Genomic_DNA"/>
</dbReference>
<accession>A0A6A5XZ04</accession>
<evidence type="ECO:0000313" key="1">
    <source>
        <dbReference type="EMBL" id="KAF2017514.1"/>
    </source>
</evidence>
<dbReference type="RefSeq" id="XP_033385853.1">
    <property type="nucleotide sequence ID" value="XM_033527501.1"/>
</dbReference>
<reference evidence="1" key="1">
    <citation type="journal article" date="2020" name="Stud. Mycol.">
        <title>101 Dothideomycetes genomes: a test case for predicting lifestyles and emergence of pathogens.</title>
        <authorList>
            <person name="Haridas S."/>
            <person name="Albert R."/>
            <person name="Binder M."/>
            <person name="Bloem J."/>
            <person name="Labutti K."/>
            <person name="Salamov A."/>
            <person name="Andreopoulos B."/>
            <person name="Baker S."/>
            <person name="Barry K."/>
            <person name="Bills G."/>
            <person name="Bluhm B."/>
            <person name="Cannon C."/>
            <person name="Castanera R."/>
            <person name="Culley D."/>
            <person name="Daum C."/>
            <person name="Ezra D."/>
            <person name="Gonzalez J."/>
            <person name="Henrissat B."/>
            <person name="Kuo A."/>
            <person name="Liang C."/>
            <person name="Lipzen A."/>
            <person name="Lutzoni F."/>
            <person name="Magnuson J."/>
            <person name="Mondo S."/>
            <person name="Nolan M."/>
            <person name="Ohm R."/>
            <person name="Pangilinan J."/>
            <person name="Park H.-J."/>
            <person name="Ramirez L."/>
            <person name="Alfaro M."/>
            <person name="Sun H."/>
            <person name="Tritt A."/>
            <person name="Yoshinaga Y."/>
            <person name="Zwiers L.-H."/>
            <person name="Turgeon B."/>
            <person name="Goodwin S."/>
            <person name="Spatafora J."/>
            <person name="Crous P."/>
            <person name="Grigoriev I."/>
        </authorList>
    </citation>
    <scope>NUCLEOTIDE SEQUENCE</scope>
    <source>
        <strain evidence="1">CBS 175.79</strain>
    </source>
</reference>
<gene>
    <name evidence="1" type="ORF">BU24DRAFT_420544</name>
</gene>
<evidence type="ECO:0000313" key="2">
    <source>
        <dbReference type="Proteomes" id="UP000799778"/>
    </source>
</evidence>
<dbReference type="AlphaFoldDB" id="A0A6A5XZ04"/>
<name>A0A6A5XZ04_9PLEO</name>